<dbReference type="Pfam" id="PF01796">
    <property type="entry name" value="OB_ChsH2_C"/>
    <property type="match status" value="1"/>
</dbReference>
<evidence type="ECO:0000259" key="1">
    <source>
        <dbReference type="Pfam" id="PF01796"/>
    </source>
</evidence>
<dbReference type="OrthoDB" id="7210118at2"/>
<dbReference type="Proteomes" id="UP000286576">
    <property type="component" value="Unassembled WGS sequence"/>
</dbReference>
<dbReference type="InterPro" id="IPR002878">
    <property type="entry name" value="ChsH2_C"/>
</dbReference>
<gene>
    <name evidence="2" type="ORF">D2V07_15985</name>
</gene>
<dbReference type="EMBL" id="QXFL01000009">
    <property type="protein sequence ID" value="RIV83609.1"/>
    <property type="molecule type" value="Genomic_DNA"/>
</dbReference>
<comment type="caution">
    <text evidence="2">The sequence shown here is derived from an EMBL/GenBank/DDBJ whole genome shotgun (WGS) entry which is preliminary data.</text>
</comment>
<proteinExistence type="predicted"/>
<evidence type="ECO:0000313" key="3">
    <source>
        <dbReference type="Proteomes" id="UP000286576"/>
    </source>
</evidence>
<dbReference type="AlphaFoldDB" id="A0A418NP47"/>
<keyword evidence="3" id="KW-1185">Reference proteome</keyword>
<organism evidence="2 3">
    <name type="scientific">Aurantiacibacter zhengii</name>
    <dbReference type="NCBI Taxonomy" id="2307003"/>
    <lineage>
        <taxon>Bacteria</taxon>
        <taxon>Pseudomonadati</taxon>
        <taxon>Pseudomonadota</taxon>
        <taxon>Alphaproteobacteria</taxon>
        <taxon>Sphingomonadales</taxon>
        <taxon>Erythrobacteraceae</taxon>
        <taxon>Aurantiacibacter</taxon>
    </lineage>
</organism>
<accession>A0A418NP47</accession>
<evidence type="ECO:0000313" key="2">
    <source>
        <dbReference type="EMBL" id="RIV83609.1"/>
    </source>
</evidence>
<reference evidence="2 3" key="1">
    <citation type="submission" date="2018-08" db="EMBL/GenBank/DDBJ databases">
        <title>Erythrobacter zhengii sp.nov., a bacterium isolated from deep-sea sediment.</title>
        <authorList>
            <person name="Fang C."/>
            <person name="Wu Y.-H."/>
            <person name="Sun C."/>
            <person name="Wang H."/>
            <person name="Cheng H."/>
            <person name="Meng F.-X."/>
            <person name="Wang C.-S."/>
            <person name="Xu X.-W."/>
        </authorList>
    </citation>
    <scope>NUCLEOTIDE SEQUENCE [LARGE SCALE GENOMIC DNA]</scope>
    <source>
        <strain evidence="2 3">V18</strain>
    </source>
</reference>
<dbReference type="InterPro" id="IPR012340">
    <property type="entry name" value="NA-bd_OB-fold"/>
</dbReference>
<name>A0A418NP47_9SPHN</name>
<sequence length="134" mass="14386">MSGGGSSIPNAVDDPFSGKIRQLAEAGRLCCLQCADGCGVVDYAARICPKCAGPLEVSETKGFGEIYSFVIYHTKYDPELDPPYTTILVELDEGCRLTALLEDDGSGAPTIGDPVSFKEIQNGRVWFQSCRSNN</sequence>
<feature type="domain" description="ChsH2 C-terminal OB-fold" evidence="1">
    <location>
        <begin position="61"/>
        <end position="116"/>
    </location>
</feature>
<dbReference type="SUPFAM" id="SSF50249">
    <property type="entry name" value="Nucleic acid-binding proteins"/>
    <property type="match status" value="1"/>
</dbReference>
<dbReference type="RefSeq" id="WP_119587920.1">
    <property type="nucleotide sequence ID" value="NZ_CAWODQ010000029.1"/>
</dbReference>
<protein>
    <recommendedName>
        <fullName evidence="1">ChsH2 C-terminal OB-fold domain-containing protein</fullName>
    </recommendedName>
</protein>